<keyword evidence="1" id="KW-0175">Coiled coil</keyword>
<feature type="signal peptide" evidence="2">
    <location>
        <begin position="1"/>
        <end position="23"/>
    </location>
</feature>
<dbReference type="STRING" id="1618392.UW41_C0021G0016"/>
<gene>
    <name evidence="4" type="ORF">UW41_C0021G0016</name>
</gene>
<dbReference type="Gene3D" id="6.10.250.3150">
    <property type="match status" value="1"/>
</dbReference>
<feature type="chain" id="PRO_5002537620" evidence="2">
    <location>
        <begin position="24"/>
        <end position="587"/>
    </location>
</feature>
<keyword evidence="2" id="KW-0732">Signal</keyword>
<evidence type="ECO:0000313" key="4">
    <source>
        <dbReference type="EMBL" id="KKT48690.1"/>
    </source>
</evidence>
<evidence type="ECO:0000256" key="2">
    <source>
        <dbReference type="SAM" id="SignalP"/>
    </source>
</evidence>
<feature type="coiled-coil region" evidence="1">
    <location>
        <begin position="154"/>
        <end position="191"/>
    </location>
</feature>
<organism evidence="4 5">
    <name type="scientific">Candidatus Collierbacteria bacterium GW2011_GWC2_44_18</name>
    <dbReference type="NCBI Taxonomy" id="1618392"/>
    <lineage>
        <taxon>Bacteria</taxon>
        <taxon>Candidatus Collieribacteriota</taxon>
    </lineage>
</organism>
<dbReference type="AlphaFoldDB" id="A0A0G1HP59"/>
<dbReference type="Pfam" id="PF08486">
    <property type="entry name" value="SpoIID"/>
    <property type="match status" value="1"/>
</dbReference>
<dbReference type="InterPro" id="IPR013693">
    <property type="entry name" value="SpoIID/LytB_N"/>
</dbReference>
<feature type="domain" description="Sporulation stage II protein D amidase enhancer LytB N-terminal" evidence="3">
    <location>
        <begin position="319"/>
        <end position="392"/>
    </location>
</feature>
<reference evidence="4 5" key="1">
    <citation type="journal article" date="2015" name="Nature">
        <title>rRNA introns, odd ribosomes, and small enigmatic genomes across a large radiation of phyla.</title>
        <authorList>
            <person name="Brown C.T."/>
            <person name="Hug L.A."/>
            <person name="Thomas B.C."/>
            <person name="Sharon I."/>
            <person name="Castelle C.J."/>
            <person name="Singh A."/>
            <person name="Wilkins M.J."/>
            <person name="Williams K.H."/>
            <person name="Banfield J.F."/>
        </authorList>
    </citation>
    <scope>NUCLEOTIDE SEQUENCE [LARGE SCALE GENOMIC DNA]</scope>
</reference>
<proteinExistence type="predicted"/>
<name>A0A0G1HP59_9BACT</name>
<accession>A0A0G1HP59</accession>
<evidence type="ECO:0000313" key="5">
    <source>
        <dbReference type="Proteomes" id="UP000034172"/>
    </source>
</evidence>
<sequence>MKWRYILLLVIMLSLGAGMRSVAAIDCSDGNINNLDIGQLEICKNESQKELDMSLAATAPLETEVKKLGARIATLQKGINTALAKLKTTETGIKERSEKVSTQYLVLSVKIREMYIRLRSQPLWVSLLSNTGMGQARLELSLRQESSDRDKQIIVNLVQEIGSLEADKKKLEIQKAQLAKLQAELDKQSDFFEGEVAKAKAYQKDLTGKIAALSAKQQAIISARSGSYITGVGSVPISGDYDATIAGFKEKAPSGSFAVFSFGAHTHRNGMSQYGAKKRAEDGQDYKKILNAYYKKEPVQKDTGGDIKVIGYDSMNFEEKYLYGIAEMPDSWHKEALKAQAVAARTFAYRNYKTQNKAICTDEHCQAFSKNKADNPPQAWREAVQETRGMILEDISTQYSAIAGGYLNTSGWDTADGSGGDIWTSKAWESKANAPWFYKAWYREVKSSGTNRYSDSNSDCGRKPWMSTEEMSDIINAWLVLKRGEGNGVDTGRVLPVTINQCSVGGQTGDPYSVSDLRSKLSNPVTSISSVTTRNNNNGQTTEVVFQTNRGELSISGSEFKQVFNTRAPGYLAIHQGSFTFINIEKK</sequence>
<evidence type="ECO:0000256" key="1">
    <source>
        <dbReference type="SAM" id="Coils"/>
    </source>
</evidence>
<dbReference type="Proteomes" id="UP000034172">
    <property type="component" value="Unassembled WGS sequence"/>
</dbReference>
<comment type="caution">
    <text evidence="4">The sequence shown here is derived from an EMBL/GenBank/DDBJ whole genome shotgun (WGS) entry which is preliminary data.</text>
</comment>
<dbReference type="EMBL" id="LCIE01000021">
    <property type="protein sequence ID" value="KKT48690.1"/>
    <property type="molecule type" value="Genomic_DNA"/>
</dbReference>
<protein>
    <submittedName>
        <fullName evidence="4">SpoIID/LytB domain protein</fullName>
    </submittedName>
</protein>
<evidence type="ECO:0000259" key="3">
    <source>
        <dbReference type="Pfam" id="PF08486"/>
    </source>
</evidence>